<dbReference type="Gene3D" id="3.60.10.10">
    <property type="entry name" value="Endonuclease/exonuclease/phosphatase"/>
    <property type="match status" value="1"/>
</dbReference>
<reference evidence="1 2" key="1">
    <citation type="submission" date="2017-01" db="EMBL/GenBank/DDBJ databases">
        <authorList>
            <person name="Mah S.A."/>
            <person name="Swanson W.J."/>
            <person name="Moy G.W."/>
            <person name="Vacquier V.D."/>
        </authorList>
    </citation>
    <scope>NUCLEOTIDE SEQUENCE [LARGE SCALE GENOMIC DNA]</scope>
    <source>
        <strain evidence="1 2">GSMNP</strain>
    </source>
</reference>
<dbReference type="Proteomes" id="UP000187283">
    <property type="component" value="Unassembled WGS sequence"/>
</dbReference>
<dbReference type="InterPro" id="IPR036691">
    <property type="entry name" value="Endo/exonu/phosph_ase_sf"/>
</dbReference>
<organism evidence="1 2">
    <name type="scientific">Smittium culicis</name>
    <dbReference type="NCBI Taxonomy" id="133412"/>
    <lineage>
        <taxon>Eukaryota</taxon>
        <taxon>Fungi</taxon>
        <taxon>Fungi incertae sedis</taxon>
        <taxon>Zoopagomycota</taxon>
        <taxon>Kickxellomycotina</taxon>
        <taxon>Harpellomycetes</taxon>
        <taxon>Harpellales</taxon>
        <taxon>Legeriomycetaceae</taxon>
        <taxon>Smittium</taxon>
    </lineage>
</organism>
<name>A0A1R1X3Y0_9FUNG</name>
<evidence type="ECO:0000313" key="1">
    <source>
        <dbReference type="EMBL" id="OMJ09345.1"/>
    </source>
</evidence>
<protein>
    <recommendedName>
        <fullName evidence="3">Endonuclease/exonuclease/phosphatase domain-containing protein</fullName>
    </recommendedName>
</protein>
<dbReference type="AlphaFoldDB" id="A0A1R1X3Y0"/>
<accession>A0A1R1X3Y0</accession>
<sequence>MNMVENEFTDRFPKKITNKKELRYIEKITIQYNLVNEISILNPNESIFTWEDYSGKHKSRIDHVLIPKNVLDSTKIIDIGFTEFSDHKCITVQSRQTQSKIKKKIIHGN</sequence>
<evidence type="ECO:0000313" key="2">
    <source>
        <dbReference type="Proteomes" id="UP000187283"/>
    </source>
</evidence>
<dbReference type="EMBL" id="LSSN01005494">
    <property type="protein sequence ID" value="OMJ09345.1"/>
    <property type="molecule type" value="Genomic_DNA"/>
</dbReference>
<comment type="caution">
    <text evidence="1">The sequence shown here is derived from an EMBL/GenBank/DDBJ whole genome shotgun (WGS) entry which is preliminary data.</text>
</comment>
<dbReference type="SUPFAM" id="SSF56219">
    <property type="entry name" value="DNase I-like"/>
    <property type="match status" value="1"/>
</dbReference>
<evidence type="ECO:0008006" key="3">
    <source>
        <dbReference type="Google" id="ProtNLM"/>
    </source>
</evidence>
<gene>
    <name evidence="1" type="ORF">AYI70_g10968</name>
</gene>
<keyword evidence="2" id="KW-1185">Reference proteome</keyword>
<proteinExistence type="predicted"/>
<dbReference type="OrthoDB" id="5627570at2759"/>